<dbReference type="Proteomes" id="UP000054270">
    <property type="component" value="Unassembled WGS sequence"/>
</dbReference>
<dbReference type="GO" id="GO:0005778">
    <property type="term" value="C:peroxisomal membrane"/>
    <property type="evidence" value="ECO:0007669"/>
    <property type="project" value="UniProtKB-ARBA"/>
</dbReference>
<feature type="non-terminal residue" evidence="3">
    <location>
        <position position="1"/>
    </location>
</feature>
<evidence type="ECO:0000313" key="3">
    <source>
        <dbReference type="EMBL" id="KJA29235.1"/>
    </source>
</evidence>
<protein>
    <recommendedName>
        <fullName evidence="2">TECPR1-like DysF domain-containing protein</fullName>
    </recommendedName>
</protein>
<dbReference type="STRING" id="945553.A0A0D2QC94"/>
<proteinExistence type="predicted"/>
<dbReference type="OrthoDB" id="72441at2759"/>
<sequence>DRYEWAILYENQRGMTLFATPYYSSLSLLPSDPSPFTLPDASLKRSEQAPISLESYPLPDGNWHWVSRCWMIDMRTDMGEVQHDGFEYNWFFRRHSWRAQIGSFNAGGWVRRRRWVRLMVRPAKPRSNGVEGPAPSLSASFAASTKHRMSMVSTPPSVNTQRTDPSVDWREINPDEVWLGDVEEDWQHCRSLMKKFGRDGRKLELWRLWLGFYHPEHKANFMEPGDEKGKRRDKQWTEDEHPLPSELTAADILSREYVSIAPRDHVISVLRKHGQHMLRLFMFPESRAQFLKLLGQAGMLLELNVELGIGFGSTEIDFWSYASGL</sequence>
<evidence type="ECO:0000259" key="2">
    <source>
        <dbReference type="Pfam" id="PF06398"/>
    </source>
</evidence>
<keyword evidence="4" id="KW-1185">Reference proteome</keyword>
<dbReference type="OMA" id="AWMIDMR"/>
<feature type="non-terminal residue" evidence="3">
    <location>
        <position position="325"/>
    </location>
</feature>
<organism evidence="3 4">
    <name type="scientific">Hypholoma sublateritium (strain FD-334 SS-4)</name>
    <dbReference type="NCBI Taxonomy" id="945553"/>
    <lineage>
        <taxon>Eukaryota</taxon>
        <taxon>Fungi</taxon>
        <taxon>Dikarya</taxon>
        <taxon>Basidiomycota</taxon>
        <taxon>Agaricomycotina</taxon>
        <taxon>Agaricomycetes</taxon>
        <taxon>Agaricomycetidae</taxon>
        <taxon>Agaricales</taxon>
        <taxon>Agaricineae</taxon>
        <taxon>Strophariaceae</taxon>
        <taxon>Hypholoma</taxon>
    </lineage>
</organism>
<feature type="domain" description="TECPR1-like DysF" evidence="2">
    <location>
        <begin position="7"/>
        <end position="117"/>
    </location>
</feature>
<reference evidence="4" key="1">
    <citation type="submission" date="2014-04" db="EMBL/GenBank/DDBJ databases">
        <title>Evolutionary Origins and Diversification of the Mycorrhizal Mutualists.</title>
        <authorList>
            <consortium name="DOE Joint Genome Institute"/>
            <consortium name="Mycorrhizal Genomics Consortium"/>
            <person name="Kohler A."/>
            <person name="Kuo A."/>
            <person name="Nagy L.G."/>
            <person name="Floudas D."/>
            <person name="Copeland A."/>
            <person name="Barry K.W."/>
            <person name="Cichocki N."/>
            <person name="Veneault-Fourrey C."/>
            <person name="LaButti K."/>
            <person name="Lindquist E.A."/>
            <person name="Lipzen A."/>
            <person name="Lundell T."/>
            <person name="Morin E."/>
            <person name="Murat C."/>
            <person name="Riley R."/>
            <person name="Ohm R."/>
            <person name="Sun H."/>
            <person name="Tunlid A."/>
            <person name="Henrissat B."/>
            <person name="Grigoriev I.V."/>
            <person name="Hibbett D.S."/>
            <person name="Martin F."/>
        </authorList>
    </citation>
    <scope>NUCLEOTIDE SEQUENCE [LARGE SCALE GENOMIC DNA]</scope>
    <source>
        <strain evidence="4">FD-334 SS-4</strain>
    </source>
</reference>
<dbReference type="EMBL" id="KN817519">
    <property type="protein sequence ID" value="KJA29235.1"/>
    <property type="molecule type" value="Genomic_DNA"/>
</dbReference>
<gene>
    <name evidence="3" type="ORF">HYPSUDRAFT_125551</name>
</gene>
<evidence type="ECO:0000313" key="4">
    <source>
        <dbReference type="Proteomes" id="UP000054270"/>
    </source>
</evidence>
<dbReference type="GO" id="GO:0007031">
    <property type="term" value="P:peroxisome organization"/>
    <property type="evidence" value="ECO:0007669"/>
    <property type="project" value="UniProtKB-ARBA"/>
</dbReference>
<dbReference type="InterPro" id="IPR010482">
    <property type="entry name" value="TECPR1-like_DysF"/>
</dbReference>
<feature type="region of interest" description="Disordered" evidence="1">
    <location>
        <begin position="221"/>
        <end position="240"/>
    </location>
</feature>
<accession>A0A0D2QC94</accession>
<evidence type="ECO:0000256" key="1">
    <source>
        <dbReference type="SAM" id="MobiDB-lite"/>
    </source>
</evidence>
<dbReference type="AlphaFoldDB" id="A0A0D2QC94"/>
<name>A0A0D2QC94_HYPSF</name>
<dbReference type="Pfam" id="PF06398">
    <property type="entry name" value="Pex24p"/>
    <property type="match status" value="1"/>
</dbReference>